<accession>A0A218XII2</accession>
<dbReference type="EMBL" id="MTKT01001287">
    <property type="protein sequence ID" value="OWM84747.1"/>
    <property type="molecule type" value="Genomic_DNA"/>
</dbReference>
<feature type="compositionally biased region" description="Basic residues" evidence="1">
    <location>
        <begin position="7"/>
        <end position="21"/>
    </location>
</feature>
<feature type="region of interest" description="Disordered" evidence="1">
    <location>
        <begin position="1"/>
        <end position="40"/>
    </location>
</feature>
<dbReference type="Proteomes" id="UP000197138">
    <property type="component" value="Unassembled WGS sequence"/>
</dbReference>
<dbReference type="AlphaFoldDB" id="A0A218XII2"/>
<gene>
    <name evidence="2" type="ORF">CDL15_Pgr027534</name>
</gene>
<evidence type="ECO:0000313" key="2">
    <source>
        <dbReference type="EMBL" id="OWM84747.1"/>
    </source>
</evidence>
<proteinExistence type="predicted"/>
<comment type="caution">
    <text evidence="2">The sequence shown here is derived from an EMBL/GenBank/DDBJ whole genome shotgun (WGS) entry which is preliminary data.</text>
</comment>
<organism evidence="2 3">
    <name type="scientific">Punica granatum</name>
    <name type="common">Pomegranate</name>
    <dbReference type="NCBI Taxonomy" id="22663"/>
    <lineage>
        <taxon>Eukaryota</taxon>
        <taxon>Viridiplantae</taxon>
        <taxon>Streptophyta</taxon>
        <taxon>Embryophyta</taxon>
        <taxon>Tracheophyta</taxon>
        <taxon>Spermatophyta</taxon>
        <taxon>Magnoliopsida</taxon>
        <taxon>eudicotyledons</taxon>
        <taxon>Gunneridae</taxon>
        <taxon>Pentapetalae</taxon>
        <taxon>rosids</taxon>
        <taxon>malvids</taxon>
        <taxon>Myrtales</taxon>
        <taxon>Lythraceae</taxon>
        <taxon>Punica</taxon>
    </lineage>
</organism>
<protein>
    <submittedName>
        <fullName evidence="2">Uncharacterized protein</fullName>
    </submittedName>
</protein>
<sequence>MPCPACCKRRDHMNRSGRKMNKNGNHQSNKGTKRSKAYSLPRLKPLILSLSLSPINNVHTHSLSPSKTHLHEIFDPLRGERAPE</sequence>
<evidence type="ECO:0000313" key="3">
    <source>
        <dbReference type="Proteomes" id="UP000197138"/>
    </source>
</evidence>
<reference evidence="3" key="1">
    <citation type="journal article" date="2017" name="Plant J.">
        <title>The pomegranate (Punica granatum L.) genome and the genomics of punicalagin biosynthesis.</title>
        <authorList>
            <person name="Qin G."/>
            <person name="Xu C."/>
            <person name="Ming R."/>
            <person name="Tang H."/>
            <person name="Guyot R."/>
            <person name="Kramer E.M."/>
            <person name="Hu Y."/>
            <person name="Yi X."/>
            <person name="Qi Y."/>
            <person name="Xu X."/>
            <person name="Gao Z."/>
            <person name="Pan H."/>
            <person name="Jian J."/>
            <person name="Tian Y."/>
            <person name="Yue Z."/>
            <person name="Xu Y."/>
        </authorList>
    </citation>
    <scope>NUCLEOTIDE SEQUENCE [LARGE SCALE GENOMIC DNA]</scope>
    <source>
        <strain evidence="3">cv. Dabenzi</strain>
    </source>
</reference>
<name>A0A218XII2_PUNGR</name>
<evidence type="ECO:0000256" key="1">
    <source>
        <dbReference type="SAM" id="MobiDB-lite"/>
    </source>
</evidence>